<evidence type="ECO:0000256" key="4">
    <source>
        <dbReference type="ARBA" id="ARBA00022777"/>
    </source>
</evidence>
<feature type="binding site" evidence="7">
    <location>
        <position position="407"/>
    </location>
    <ligand>
        <name>ATP</name>
        <dbReference type="ChEBI" id="CHEBI:30616"/>
    </ligand>
</feature>
<dbReference type="Pfam" id="PF02782">
    <property type="entry name" value="FGGY_C"/>
    <property type="match status" value="1"/>
</dbReference>
<feature type="binding site" evidence="7">
    <location>
        <position position="263"/>
    </location>
    <ligand>
        <name>ATP</name>
        <dbReference type="ChEBI" id="CHEBI:30616"/>
    </ligand>
</feature>
<evidence type="ECO:0000256" key="2">
    <source>
        <dbReference type="ARBA" id="ARBA00022679"/>
    </source>
</evidence>
<dbReference type="PANTHER" id="PTHR10196:SF69">
    <property type="entry name" value="GLYCEROL KINASE"/>
    <property type="match status" value="1"/>
</dbReference>
<evidence type="ECO:0000256" key="5">
    <source>
        <dbReference type="ARBA" id="ARBA00022798"/>
    </source>
</evidence>
<keyword evidence="12" id="KW-1185">Reference proteome</keyword>
<evidence type="ECO:0000256" key="7">
    <source>
        <dbReference type="HAMAP-Rule" id="MF_00186"/>
    </source>
</evidence>
<dbReference type="NCBIfam" id="NF000756">
    <property type="entry name" value="PRK00047.1"/>
    <property type="match status" value="1"/>
</dbReference>
<feature type="domain" description="Carbohydrate kinase FGGY C-terminal" evidence="10">
    <location>
        <begin position="259"/>
        <end position="445"/>
    </location>
</feature>
<accession>A0ABW9VES9</accession>
<comment type="catalytic activity">
    <reaction evidence="7">
        <text>glycerol + ATP = sn-glycerol 3-phosphate + ADP + H(+)</text>
        <dbReference type="Rhea" id="RHEA:21644"/>
        <dbReference type="ChEBI" id="CHEBI:15378"/>
        <dbReference type="ChEBI" id="CHEBI:17754"/>
        <dbReference type="ChEBI" id="CHEBI:30616"/>
        <dbReference type="ChEBI" id="CHEBI:57597"/>
        <dbReference type="ChEBI" id="CHEBI:456216"/>
        <dbReference type="EC" id="2.7.1.30"/>
    </reaction>
</comment>
<keyword evidence="2 7" id="KW-0808">Transferase</keyword>
<comment type="caution">
    <text evidence="11">The sequence shown here is derived from an EMBL/GenBank/DDBJ whole genome shotgun (WGS) entry which is preliminary data.</text>
</comment>
<gene>
    <name evidence="7 11" type="primary">glpK</name>
    <name evidence="11" type="ORF">GTP27_01330</name>
</gene>
<evidence type="ECO:0000256" key="6">
    <source>
        <dbReference type="ARBA" id="ARBA00022840"/>
    </source>
</evidence>
<dbReference type="SUPFAM" id="SSF53067">
    <property type="entry name" value="Actin-like ATPase domain"/>
    <property type="match status" value="2"/>
</dbReference>
<name>A0ABW9VES9_9BURK</name>
<keyword evidence="6 7" id="KW-0067">ATP-binding</keyword>
<keyword evidence="3 7" id="KW-0547">Nucleotide-binding</keyword>
<dbReference type="InterPro" id="IPR018483">
    <property type="entry name" value="Carb_kinase_FGGY_CS"/>
</dbReference>
<evidence type="ECO:0000256" key="1">
    <source>
        <dbReference type="ARBA" id="ARBA00009156"/>
    </source>
</evidence>
<dbReference type="InterPro" id="IPR005999">
    <property type="entry name" value="Glycerol_kin"/>
</dbReference>
<feature type="binding site" evidence="7">
    <location>
        <position position="263"/>
    </location>
    <ligand>
        <name>ADP</name>
        <dbReference type="ChEBI" id="CHEBI:456216"/>
    </ligand>
</feature>
<feature type="binding site" evidence="7">
    <location>
        <position position="83"/>
    </location>
    <ligand>
        <name>sn-glycerol 3-phosphate</name>
        <dbReference type="ChEBI" id="CHEBI:57597"/>
    </ligand>
</feature>
<dbReference type="InterPro" id="IPR000577">
    <property type="entry name" value="Carb_kinase_FGGY"/>
</dbReference>
<comment type="similarity">
    <text evidence="1 7 8">Belongs to the FGGY kinase family.</text>
</comment>
<dbReference type="EMBL" id="WWCM01000001">
    <property type="protein sequence ID" value="MYM37968.1"/>
    <property type="molecule type" value="Genomic_DNA"/>
</dbReference>
<feature type="binding site" evidence="7">
    <location>
        <position position="16"/>
    </location>
    <ligand>
        <name>ADP</name>
        <dbReference type="ChEBI" id="CHEBI:456216"/>
    </ligand>
</feature>
<dbReference type="Pfam" id="PF00370">
    <property type="entry name" value="FGGY_N"/>
    <property type="match status" value="1"/>
</dbReference>
<reference evidence="11 12" key="1">
    <citation type="submission" date="2019-12" db="EMBL/GenBank/DDBJ databases">
        <title>Novel species isolated from a subtropical stream in China.</title>
        <authorList>
            <person name="Lu H."/>
        </authorList>
    </citation>
    <scope>NUCLEOTIDE SEQUENCE [LARGE SCALE GENOMIC DNA]</scope>
    <source>
        <strain evidence="11 12">CY13W</strain>
    </source>
</reference>
<feature type="binding site" evidence="7">
    <location>
        <position position="82"/>
    </location>
    <ligand>
        <name>sn-glycerol 3-phosphate</name>
        <dbReference type="ChEBI" id="CHEBI:57597"/>
    </ligand>
</feature>
<dbReference type="Gene3D" id="3.30.420.40">
    <property type="match status" value="2"/>
</dbReference>
<dbReference type="PROSITE" id="PS00445">
    <property type="entry name" value="FGGY_KINASES_2"/>
    <property type="match status" value="1"/>
</dbReference>
<dbReference type="PROSITE" id="PS00933">
    <property type="entry name" value="FGGY_KINASES_1"/>
    <property type="match status" value="1"/>
</dbReference>
<feature type="binding site" evidence="7">
    <location>
        <position position="310"/>
    </location>
    <ligand>
        <name>ATP</name>
        <dbReference type="ChEBI" id="CHEBI:30616"/>
    </ligand>
</feature>
<feature type="binding site" evidence="7">
    <location>
        <position position="14"/>
    </location>
    <ligand>
        <name>ATP</name>
        <dbReference type="ChEBI" id="CHEBI:30616"/>
    </ligand>
</feature>
<dbReference type="HAMAP" id="MF_00186">
    <property type="entry name" value="Glycerol_kin"/>
    <property type="match status" value="1"/>
</dbReference>
<dbReference type="EC" id="2.7.1.30" evidence="7"/>
<feature type="binding site" evidence="7">
    <location>
        <position position="242"/>
    </location>
    <ligand>
        <name>glycerol</name>
        <dbReference type="ChEBI" id="CHEBI:17754"/>
    </ligand>
</feature>
<dbReference type="InterPro" id="IPR018485">
    <property type="entry name" value="FGGY_C"/>
</dbReference>
<dbReference type="Proteomes" id="UP000478090">
    <property type="component" value="Unassembled WGS sequence"/>
</dbReference>
<dbReference type="NCBIfam" id="TIGR01311">
    <property type="entry name" value="glycerol_kin"/>
    <property type="match status" value="1"/>
</dbReference>
<sequence>MASYILALDQGTTSSRAVLFDQHGAMVGSAQHPIRQIFPQSGWVEHDPRELWQTQLSAAREVLAQCRVSASQVRAIGVTNQRETTVLWDRATGLPLMNAIVWQDRRTADYCGQLRELGYANLIAEKTGLVIDAYFSASKLRWMLDHVPGARQRASRGELAFGTVDSWLLYKLTGAHVTDASNASRTMLYNLHTQQWDPDLLALFDIPPSLLPALVDSSGVIGHSHAELFDAAIPIAAIAGDQQAATFGQACLQPGSSKNTIGTGSFLLMNTGSRPPASPHALLSTVGWCIEGHSTHLIEGSVFMAGATLQWMQQGLGLVQEIGQIEQLAMSVDDADGVVLVPAFSGLGAPHWDPYARGTILGLHRGTTRQHIARAALDGIAYQTVDVLRAIEAASGIPLRELRVDGGGARSNLLMQLLADALGIPVLRPANIETTALGIAQLAGLGAGFWSGLKEIESHWQADACFTPAISMDQRKRALAQWQEAVRRCANWANH</sequence>
<dbReference type="GO" id="GO:0004370">
    <property type="term" value="F:glycerol kinase activity"/>
    <property type="evidence" value="ECO:0007669"/>
    <property type="project" value="UniProtKB-EC"/>
</dbReference>
<comment type="caution">
    <text evidence="7">Lacks conserved residue(s) required for the propagation of feature annotation.</text>
</comment>
<feature type="binding site" evidence="7">
    <location>
        <position position="12"/>
    </location>
    <ligand>
        <name>sn-glycerol 3-phosphate</name>
        <dbReference type="ChEBI" id="CHEBI:57597"/>
    </ligand>
</feature>
<feature type="binding site" evidence="7">
    <location>
        <position position="82"/>
    </location>
    <ligand>
        <name>glycerol</name>
        <dbReference type="ChEBI" id="CHEBI:17754"/>
    </ligand>
</feature>
<comment type="function">
    <text evidence="7">Key enzyme in the regulation of glycerol uptake and metabolism. Catalyzes the phosphorylation of glycerol to yield sn-glycerol 3-phosphate.</text>
</comment>
<evidence type="ECO:0000256" key="3">
    <source>
        <dbReference type="ARBA" id="ARBA00022741"/>
    </source>
</evidence>
<comment type="pathway">
    <text evidence="7">Polyol metabolism; glycerol degradation via glycerol kinase pathway; sn-glycerol 3-phosphate from glycerol: step 1/1.</text>
</comment>
<feature type="binding site" evidence="7">
    <location>
        <position position="13"/>
    </location>
    <ligand>
        <name>ATP</name>
        <dbReference type="ChEBI" id="CHEBI:30616"/>
    </ligand>
</feature>
<evidence type="ECO:0000313" key="12">
    <source>
        <dbReference type="Proteomes" id="UP000478090"/>
    </source>
</evidence>
<feature type="binding site" evidence="7">
    <location>
        <position position="83"/>
    </location>
    <ligand>
        <name>glycerol</name>
        <dbReference type="ChEBI" id="CHEBI:17754"/>
    </ligand>
</feature>
<feature type="binding site" evidence="7">
    <location>
        <position position="407"/>
    </location>
    <ligand>
        <name>ADP</name>
        <dbReference type="ChEBI" id="CHEBI:456216"/>
    </ligand>
</feature>
<organism evidence="11 12">
    <name type="scientific">Duganella qianjiadongensis</name>
    <dbReference type="NCBI Taxonomy" id="2692176"/>
    <lineage>
        <taxon>Bacteria</taxon>
        <taxon>Pseudomonadati</taxon>
        <taxon>Pseudomonadota</taxon>
        <taxon>Betaproteobacteria</taxon>
        <taxon>Burkholderiales</taxon>
        <taxon>Oxalobacteraceae</taxon>
        <taxon>Telluria group</taxon>
        <taxon>Duganella</taxon>
    </lineage>
</organism>
<evidence type="ECO:0000256" key="8">
    <source>
        <dbReference type="RuleBase" id="RU003733"/>
    </source>
</evidence>
<feature type="binding site" evidence="7">
    <location>
        <position position="306"/>
    </location>
    <ligand>
        <name>ATP</name>
        <dbReference type="ChEBI" id="CHEBI:30616"/>
    </ligand>
</feature>
<protein>
    <recommendedName>
        <fullName evidence="7">Glycerol kinase</fullName>
        <ecNumber evidence="7">2.7.1.30</ecNumber>
    </recommendedName>
    <alternativeName>
        <fullName evidence="7">ATP:glycerol 3-phosphotransferase</fullName>
    </alternativeName>
    <alternativeName>
        <fullName evidence="7">Glycerokinase</fullName>
        <shortName evidence="7">GK</shortName>
    </alternativeName>
</protein>
<feature type="binding site" evidence="7">
    <location>
        <position position="12"/>
    </location>
    <ligand>
        <name>ADP</name>
        <dbReference type="ChEBI" id="CHEBI:456216"/>
    </ligand>
</feature>
<dbReference type="CDD" id="cd07786">
    <property type="entry name" value="FGGY_EcGK_like"/>
    <property type="match status" value="1"/>
</dbReference>
<keyword evidence="5 7" id="KW-0319">Glycerol metabolism</keyword>
<proteinExistence type="inferred from homology"/>
<evidence type="ECO:0000259" key="10">
    <source>
        <dbReference type="Pfam" id="PF02782"/>
    </source>
</evidence>
<feature type="binding site" evidence="7">
    <location>
        <position position="306"/>
    </location>
    <ligand>
        <name>ADP</name>
        <dbReference type="ChEBI" id="CHEBI:456216"/>
    </ligand>
</feature>
<feature type="domain" description="Carbohydrate kinase FGGY N-terminal" evidence="9">
    <location>
        <begin position="4"/>
        <end position="248"/>
    </location>
</feature>
<evidence type="ECO:0000313" key="11">
    <source>
        <dbReference type="EMBL" id="MYM37968.1"/>
    </source>
</evidence>
<dbReference type="PIRSF" id="PIRSF000538">
    <property type="entry name" value="GlpK"/>
    <property type="match status" value="1"/>
</dbReference>
<feature type="binding site" evidence="7">
    <location>
        <position position="241"/>
    </location>
    <ligand>
        <name>sn-glycerol 3-phosphate</name>
        <dbReference type="ChEBI" id="CHEBI:57597"/>
    </ligand>
</feature>
<feature type="binding site" evidence="7">
    <location>
        <position position="241"/>
    </location>
    <ligand>
        <name>glycerol</name>
        <dbReference type="ChEBI" id="CHEBI:17754"/>
    </ligand>
</feature>
<feature type="binding site" evidence="7">
    <location>
        <position position="134"/>
    </location>
    <ligand>
        <name>glycerol</name>
        <dbReference type="ChEBI" id="CHEBI:17754"/>
    </ligand>
</feature>
<dbReference type="InterPro" id="IPR043129">
    <property type="entry name" value="ATPase_NBD"/>
</dbReference>
<keyword evidence="4 7" id="KW-0418">Kinase</keyword>
<evidence type="ECO:0000259" key="9">
    <source>
        <dbReference type="Pfam" id="PF00370"/>
    </source>
</evidence>
<comment type="activity regulation">
    <text evidence="7">Inhibited by fructose 1,6-bisphosphate (FBP).</text>
</comment>
<feature type="binding site" evidence="7">
    <location>
        <position position="12"/>
    </location>
    <ligand>
        <name>ATP</name>
        <dbReference type="ChEBI" id="CHEBI:30616"/>
    </ligand>
</feature>
<dbReference type="PANTHER" id="PTHR10196">
    <property type="entry name" value="SUGAR KINASE"/>
    <property type="match status" value="1"/>
</dbReference>
<feature type="binding site" evidence="7">
    <location>
        <position position="134"/>
    </location>
    <ligand>
        <name>sn-glycerol 3-phosphate</name>
        <dbReference type="ChEBI" id="CHEBI:57597"/>
    </ligand>
</feature>
<dbReference type="InterPro" id="IPR018484">
    <property type="entry name" value="FGGY_N"/>
</dbReference>